<sequence>MNSTQDIITFIKTDILIEELEVADSLEEIDEHAELVGAGLDLDSIELLDLVSAVEKKYGLKFKEFPSELVQQKMSSIHSLSEFISEQLAA</sequence>
<organism evidence="2 3">
    <name type="scientific">Pseudoalteromonas luteoviolacea S4054</name>
    <dbReference type="NCBI Taxonomy" id="1129367"/>
    <lineage>
        <taxon>Bacteria</taxon>
        <taxon>Pseudomonadati</taxon>
        <taxon>Pseudomonadota</taxon>
        <taxon>Gammaproteobacteria</taxon>
        <taxon>Alteromonadales</taxon>
        <taxon>Pseudoalteromonadaceae</taxon>
        <taxon>Pseudoalteromonas</taxon>
    </lineage>
</organism>
<evidence type="ECO:0000259" key="1">
    <source>
        <dbReference type="PROSITE" id="PS50075"/>
    </source>
</evidence>
<dbReference type="PATRIC" id="fig|1129367.4.peg.4428"/>
<protein>
    <recommendedName>
        <fullName evidence="1">Carrier domain-containing protein</fullName>
    </recommendedName>
</protein>
<evidence type="ECO:0000313" key="2">
    <source>
        <dbReference type="EMBL" id="KKE81771.1"/>
    </source>
</evidence>
<dbReference type="Gene3D" id="1.10.1200.10">
    <property type="entry name" value="ACP-like"/>
    <property type="match status" value="1"/>
</dbReference>
<dbReference type="InterPro" id="IPR009081">
    <property type="entry name" value="PP-bd_ACP"/>
</dbReference>
<dbReference type="Proteomes" id="UP000033434">
    <property type="component" value="Unassembled WGS sequence"/>
</dbReference>
<name>A0A0F6A7E1_9GAMM</name>
<accession>A0A0F6A7E1</accession>
<dbReference type="PROSITE" id="PS50075">
    <property type="entry name" value="CARRIER"/>
    <property type="match status" value="1"/>
</dbReference>
<dbReference type="Pfam" id="PF00550">
    <property type="entry name" value="PP-binding"/>
    <property type="match status" value="1"/>
</dbReference>
<comment type="caution">
    <text evidence="2">The sequence shown here is derived from an EMBL/GenBank/DDBJ whole genome shotgun (WGS) entry which is preliminary data.</text>
</comment>
<dbReference type="EMBL" id="AUXW01000177">
    <property type="protein sequence ID" value="KKE81771.1"/>
    <property type="molecule type" value="Genomic_DNA"/>
</dbReference>
<dbReference type="RefSeq" id="WP_046357807.1">
    <property type="nucleotide sequence ID" value="NZ_AUXW01000177.1"/>
</dbReference>
<dbReference type="SUPFAM" id="SSF47336">
    <property type="entry name" value="ACP-like"/>
    <property type="match status" value="1"/>
</dbReference>
<evidence type="ECO:0000313" key="3">
    <source>
        <dbReference type="Proteomes" id="UP000033434"/>
    </source>
</evidence>
<feature type="domain" description="Carrier" evidence="1">
    <location>
        <begin position="6"/>
        <end position="88"/>
    </location>
</feature>
<dbReference type="InterPro" id="IPR036736">
    <property type="entry name" value="ACP-like_sf"/>
</dbReference>
<reference evidence="2 3" key="1">
    <citation type="journal article" date="2015" name="BMC Genomics">
        <title>Genome mining reveals unlocked bioactive potential of marine Gram-negative bacteria.</title>
        <authorList>
            <person name="Machado H."/>
            <person name="Sonnenschein E.C."/>
            <person name="Melchiorsen J."/>
            <person name="Gram L."/>
        </authorList>
    </citation>
    <scope>NUCLEOTIDE SEQUENCE [LARGE SCALE GENOMIC DNA]</scope>
    <source>
        <strain evidence="2 3">S4054</strain>
    </source>
</reference>
<gene>
    <name evidence="2" type="ORF">N479_21310</name>
</gene>
<dbReference type="AlphaFoldDB" id="A0A0F6A7E1"/>
<proteinExistence type="predicted"/>